<feature type="transmembrane region" description="Helical" evidence="1">
    <location>
        <begin position="119"/>
        <end position="143"/>
    </location>
</feature>
<keyword evidence="1" id="KW-1133">Transmembrane helix</keyword>
<accession>A0AA38Q267</accession>
<dbReference type="AlphaFoldDB" id="A0AA38Q267"/>
<evidence type="ECO:0000313" key="2">
    <source>
        <dbReference type="EMBL" id="KAJ3985802.1"/>
    </source>
</evidence>
<organism evidence="2 3">
    <name type="scientific">Lentinula detonsa</name>
    <dbReference type="NCBI Taxonomy" id="2804962"/>
    <lineage>
        <taxon>Eukaryota</taxon>
        <taxon>Fungi</taxon>
        <taxon>Dikarya</taxon>
        <taxon>Basidiomycota</taxon>
        <taxon>Agaricomycotina</taxon>
        <taxon>Agaricomycetes</taxon>
        <taxon>Agaricomycetidae</taxon>
        <taxon>Agaricales</taxon>
        <taxon>Marasmiineae</taxon>
        <taxon>Omphalotaceae</taxon>
        <taxon>Lentinula</taxon>
    </lineage>
</organism>
<evidence type="ECO:0000256" key="1">
    <source>
        <dbReference type="SAM" id="Phobius"/>
    </source>
</evidence>
<gene>
    <name evidence="2" type="ORF">F5890DRAFT_1094048</name>
</gene>
<dbReference type="Proteomes" id="UP001163850">
    <property type="component" value="Unassembled WGS sequence"/>
</dbReference>
<dbReference type="EMBL" id="MU801954">
    <property type="protein sequence ID" value="KAJ3985802.1"/>
    <property type="molecule type" value="Genomic_DNA"/>
</dbReference>
<evidence type="ECO:0000313" key="3">
    <source>
        <dbReference type="Proteomes" id="UP001163850"/>
    </source>
</evidence>
<reference evidence="2" key="1">
    <citation type="submission" date="2022-08" db="EMBL/GenBank/DDBJ databases">
        <authorList>
            <consortium name="DOE Joint Genome Institute"/>
            <person name="Min B."/>
            <person name="Riley R."/>
            <person name="Sierra-Patev S."/>
            <person name="Naranjo-Ortiz M."/>
            <person name="Looney B."/>
            <person name="Konkel Z."/>
            <person name="Slot J.C."/>
            <person name="Sakamoto Y."/>
            <person name="Steenwyk J.L."/>
            <person name="Rokas A."/>
            <person name="Carro J."/>
            <person name="Camarero S."/>
            <person name="Ferreira P."/>
            <person name="Molpeceres G."/>
            <person name="Ruiz-Duenas F.J."/>
            <person name="Serrano A."/>
            <person name="Henrissat B."/>
            <person name="Drula E."/>
            <person name="Hughes K.W."/>
            <person name="Mata J.L."/>
            <person name="Ishikawa N.K."/>
            <person name="Vargas-Isla R."/>
            <person name="Ushijima S."/>
            <person name="Smith C.A."/>
            <person name="Ahrendt S."/>
            <person name="Andreopoulos W."/>
            <person name="He G."/>
            <person name="Labutti K."/>
            <person name="Lipzen A."/>
            <person name="Ng V."/>
            <person name="Sandor L."/>
            <person name="Barry K."/>
            <person name="Martinez A.T."/>
            <person name="Xiao Y."/>
            <person name="Gibbons J.G."/>
            <person name="Terashima K."/>
            <person name="Hibbett D.S."/>
            <person name="Grigoriev I.V."/>
        </authorList>
    </citation>
    <scope>NUCLEOTIDE SEQUENCE</scope>
    <source>
        <strain evidence="2">TFB7829</strain>
    </source>
</reference>
<proteinExistence type="predicted"/>
<keyword evidence="1" id="KW-0812">Transmembrane</keyword>
<name>A0AA38Q267_9AGAR</name>
<protein>
    <submittedName>
        <fullName evidence="2">Uncharacterized protein</fullName>
    </submittedName>
</protein>
<sequence length="182" mass="21146">MTVLKSTLPTPSPRLQSLLHSCLWSPMLQGKVTSSNPSIHRIVIDPVMTPTPTPNLVITQRIRSTLETKLVRRLWTPQRLTHCSSRTNLPHSPIPHLRVALNNRRPTYRNLSSNHRNRAFFDLFGLNLFHFPILVLHLFSLLIERNFVDDHFLILYKRLLFHPLYAVNTRSDKNLFLSMKVG</sequence>
<keyword evidence="1" id="KW-0472">Membrane</keyword>
<comment type="caution">
    <text evidence="2">The sequence shown here is derived from an EMBL/GenBank/DDBJ whole genome shotgun (WGS) entry which is preliminary data.</text>
</comment>